<reference evidence="3" key="1">
    <citation type="submission" date="2018-12" db="EMBL/GenBank/DDBJ databases">
        <title>Tengunoibacter tsumagoiensis gen. nov., sp. nov., Dictyobacter kobayashii sp. nov., D. alpinus sp. nov., and D. joshuensis sp. nov. and description of Dictyobacteraceae fam. nov. within the order Ktedonobacterales isolated from Tengu-no-mugimeshi.</title>
        <authorList>
            <person name="Wang C.M."/>
            <person name="Zheng Y."/>
            <person name="Sakai Y."/>
            <person name="Toyoda A."/>
            <person name="Minakuchi Y."/>
            <person name="Abe K."/>
            <person name="Yokota A."/>
            <person name="Yabe S."/>
        </authorList>
    </citation>
    <scope>NUCLEOTIDE SEQUENCE [LARGE SCALE GENOMIC DNA]</scope>
    <source>
        <strain evidence="3">Uno3</strain>
    </source>
</reference>
<keyword evidence="1" id="KW-0732">Signal</keyword>
<protein>
    <recommendedName>
        <fullName evidence="4">LppX_LprAFG lipoprotein</fullName>
    </recommendedName>
</protein>
<dbReference type="EMBL" id="BIFR01000001">
    <property type="protein sequence ID" value="GCE10670.1"/>
    <property type="molecule type" value="Genomic_DNA"/>
</dbReference>
<accession>A0A401ZVA4</accession>
<gene>
    <name evidence="2" type="ORF">KTT_05290</name>
</gene>
<organism evidence="2 3">
    <name type="scientific">Tengunoibacter tsumagoiensis</name>
    <dbReference type="NCBI Taxonomy" id="2014871"/>
    <lineage>
        <taxon>Bacteria</taxon>
        <taxon>Bacillati</taxon>
        <taxon>Chloroflexota</taxon>
        <taxon>Ktedonobacteria</taxon>
        <taxon>Ktedonobacterales</taxon>
        <taxon>Dictyobacteraceae</taxon>
        <taxon>Tengunoibacter</taxon>
    </lineage>
</organism>
<dbReference type="AlphaFoldDB" id="A0A401ZVA4"/>
<dbReference type="SUPFAM" id="SSF89392">
    <property type="entry name" value="Prokaryotic lipoproteins and lipoprotein localization factors"/>
    <property type="match status" value="1"/>
</dbReference>
<proteinExistence type="predicted"/>
<sequence>MKIREKSTLLFGALTIGLVLLLSACDQTVTGNTASNLTPLQVLQKSADAMSNLQSSHVDVTGTDSVHIGGLSLTPTPTQAQGTPTVAQGGDITVQLTGKGDQAGADKQQMDVTATTLNQPTNLSEIVLGDKVYVKNPQGKWYVLNKSDYQGMFANATNPFSGINIDQKTLLGVIQHVKINDHGADKLNGVSLRHITASLDKTALKELLTKDPQIVSTIGQQNINTLLDSTKALDSSVDVWIDENQFYVHRTELKINLTADTDTTQQGGGKLTVVTKFDNIIDLSNFNKPVTIVAPADATPTTNPSDIFGGAIAAQ</sequence>
<dbReference type="PROSITE" id="PS51257">
    <property type="entry name" value="PROKAR_LIPOPROTEIN"/>
    <property type="match status" value="1"/>
</dbReference>
<feature type="chain" id="PRO_5019195231" description="LppX_LprAFG lipoprotein" evidence="1">
    <location>
        <begin position="25"/>
        <end position="315"/>
    </location>
</feature>
<dbReference type="OrthoDB" id="152771at2"/>
<evidence type="ECO:0008006" key="4">
    <source>
        <dbReference type="Google" id="ProtNLM"/>
    </source>
</evidence>
<dbReference type="Gene3D" id="2.50.20.20">
    <property type="match status" value="1"/>
</dbReference>
<name>A0A401ZVA4_9CHLR</name>
<dbReference type="InterPro" id="IPR029046">
    <property type="entry name" value="LolA/LolB/LppX"/>
</dbReference>
<keyword evidence="3" id="KW-1185">Reference proteome</keyword>
<evidence type="ECO:0000313" key="2">
    <source>
        <dbReference type="EMBL" id="GCE10670.1"/>
    </source>
</evidence>
<comment type="caution">
    <text evidence="2">The sequence shown here is derived from an EMBL/GenBank/DDBJ whole genome shotgun (WGS) entry which is preliminary data.</text>
</comment>
<feature type="signal peptide" evidence="1">
    <location>
        <begin position="1"/>
        <end position="24"/>
    </location>
</feature>
<dbReference type="RefSeq" id="WP_126578255.1">
    <property type="nucleotide sequence ID" value="NZ_BIFR01000001.1"/>
</dbReference>
<evidence type="ECO:0000256" key="1">
    <source>
        <dbReference type="SAM" id="SignalP"/>
    </source>
</evidence>
<evidence type="ECO:0000313" key="3">
    <source>
        <dbReference type="Proteomes" id="UP000287352"/>
    </source>
</evidence>
<dbReference type="Proteomes" id="UP000287352">
    <property type="component" value="Unassembled WGS sequence"/>
</dbReference>